<accession>A0A0V1B5Y3</accession>
<dbReference type="FunCoup" id="A0A0V1B5Y3">
    <property type="interactions" value="1118"/>
</dbReference>
<dbReference type="InterPro" id="IPR001585">
    <property type="entry name" value="TAL/FSA"/>
</dbReference>
<dbReference type="PROSITE" id="PS01054">
    <property type="entry name" value="TRANSALDOLASE_1"/>
    <property type="match status" value="1"/>
</dbReference>
<dbReference type="FunFam" id="3.20.20.70:FF:000088">
    <property type="entry name" value="Transaldolase"/>
    <property type="match status" value="1"/>
</dbReference>
<dbReference type="PROSITE" id="PS00958">
    <property type="entry name" value="TRANSALDOLASE_2"/>
    <property type="match status" value="1"/>
</dbReference>
<reference evidence="9 10" key="1">
    <citation type="submission" date="2015-01" db="EMBL/GenBank/DDBJ databases">
        <title>Evolution of Trichinella species and genotypes.</title>
        <authorList>
            <person name="Korhonen P.K."/>
            <person name="Edoardo P."/>
            <person name="Giuseppe L.R."/>
            <person name="Gasser R.B."/>
        </authorList>
    </citation>
    <scope>NUCLEOTIDE SEQUENCE [LARGE SCALE GENOMIC DNA]</scope>
    <source>
        <strain evidence="9">ISS3</strain>
    </source>
</reference>
<comment type="catalytic activity">
    <reaction evidence="7 8">
        <text>D-sedoheptulose 7-phosphate + D-glyceraldehyde 3-phosphate = D-erythrose 4-phosphate + beta-D-fructose 6-phosphate</text>
        <dbReference type="Rhea" id="RHEA:17053"/>
        <dbReference type="ChEBI" id="CHEBI:16897"/>
        <dbReference type="ChEBI" id="CHEBI:57483"/>
        <dbReference type="ChEBI" id="CHEBI:57634"/>
        <dbReference type="ChEBI" id="CHEBI:59776"/>
        <dbReference type="EC" id="2.2.1.2"/>
    </reaction>
</comment>
<keyword evidence="10" id="KW-1185">Reference proteome</keyword>
<evidence type="ECO:0000256" key="6">
    <source>
        <dbReference type="ARBA" id="ARBA00023270"/>
    </source>
</evidence>
<dbReference type="STRING" id="6334.A0A0V1B5Y3"/>
<dbReference type="EMBL" id="JYDH01000099">
    <property type="protein sequence ID" value="KRY32391.1"/>
    <property type="molecule type" value="Genomic_DNA"/>
</dbReference>
<keyword evidence="4 8" id="KW-0808">Transferase</keyword>
<dbReference type="PANTHER" id="PTHR10683">
    <property type="entry name" value="TRANSALDOLASE"/>
    <property type="match status" value="1"/>
</dbReference>
<dbReference type="GO" id="GO:0005975">
    <property type="term" value="P:carbohydrate metabolic process"/>
    <property type="evidence" value="ECO:0007669"/>
    <property type="project" value="InterPro"/>
</dbReference>
<dbReference type="UniPathway" id="UPA00115">
    <property type="reaction ID" value="UER00414"/>
</dbReference>
<gene>
    <name evidence="9" type="primary">TALDO1</name>
    <name evidence="9" type="ORF">T01_15836</name>
</gene>
<evidence type="ECO:0000256" key="4">
    <source>
        <dbReference type="ARBA" id="ARBA00022679"/>
    </source>
</evidence>
<evidence type="ECO:0000313" key="9">
    <source>
        <dbReference type="EMBL" id="KRY32391.1"/>
    </source>
</evidence>
<dbReference type="SUPFAM" id="SSF51569">
    <property type="entry name" value="Aldolase"/>
    <property type="match status" value="1"/>
</dbReference>
<dbReference type="OrthoDB" id="2015515at2759"/>
<dbReference type="GO" id="GO:0005737">
    <property type="term" value="C:cytoplasm"/>
    <property type="evidence" value="ECO:0007669"/>
    <property type="project" value="InterPro"/>
</dbReference>
<evidence type="ECO:0000256" key="8">
    <source>
        <dbReference type="RuleBase" id="RU000501"/>
    </source>
</evidence>
<evidence type="ECO:0000313" key="10">
    <source>
        <dbReference type="Proteomes" id="UP000054776"/>
    </source>
</evidence>
<dbReference type="GO" id="GO:0009052">
    <property type="term" value="P:pentose-phosphate shunt, non-oxidative branch"/>
    <property type="evidence" value="ECO:0007669"/>
    <property type="project" value="TreeGrafter"/>
</dbReference>
<keyword evidence="6" id="KW-0704">Schiff base</keyword>
<evidence type="ECO:0000256" key="3">
    <source>
        <dbReference type="ARBA" id="ARBA00013151"/>
    </source>
</evidence>
<comment type="pathway">
    <text evidence="1 8">Carbohydrate degradation; pentose phosphate pathway; D-glyceraldehyde 3-phosphate and beta-D-fructose 6-phosphate from D-ribose 5-phosphate and D-xylulose 5-phosphate (non-oxidative stage): step 2/3.</text>
</comment>
<evidence type="ECO:0000256" key="1">
    <source>
        <dbReference type="ARBA" id="ARBA00004857"/>
    </source>
</evidence>
<dbReference type="Proteomes" id="UP000054776">
    <property type="component" value="Unassembled WGS sequence"/>
</dbReference>
<dbReference type="InterPro" id="IPR013785">
    <property type="entry name" value="Aldolase_TIM"/>
</dbReference>
<dbReference type="Pfam" id="PF00923">
    <property type="entry name" value="TAL_FSA"/>
    <property type="match status" value="1"/>
</dbReference>
<keyword evidence="5 8" id="KW-0570">Pentose shunt</keyword>
<dbReference type="InterPro" id="IPR018225">
    <property type="entry name" value="Transaldolase_AS"/>
</dbReference>
<evidence type="ECO:0000256" key="2">
    <source>
        <dbReference type="ARBA" id="ARBA00008012"/>
    </source>
</evidence>
<dbReference type="GO" id="GO:0004801">
    <property type="term" value="F:transaldolase activity"/>
    <property type="evidence" value="ECO:0007669"/>
    <property type="project" value="UniProtKB-EC"/>
</dbReference>
<evidence type="ECO:0000256" key="5">
    <source>
        <dbReference type="ARBA" id="ARBA00023126"/>
    </source>
</evidence>
<dbReference type="AlphaFoldDB" id="A0A0V1B5Y3"/>
<name>A0A0V1B5Y3_TRISP</name>
<evidence type="ECO:0000256" key="7">
    <source>
        <dbReference type="ARBA" id="ARBA00048810"/>
    </source>
</evidence>
<dbReference type="NCBIfam" id="TIGR00874">
    <property type="entry name" value="talAB"/>
    <property type="match status" value="1"/>
</dbReference>
<protein>
    <recommendedName>
        <fullName evidence="3 8">Transaldolase</fullName>
        <ecNumber evidence="3 8">2.2.1.2</ecNumber>
    </recommendedName>
</protein>
<sequence length="535" mass="60914">MVVYGVSECLFGFIAQNSPKTNPLRVIYSTGKWLNKSKLKCRFIDMDITQAVILDFYNKDEAYKTSLRMKHNQHEKGNKSMNHSNVFIPCNLKLETYKHMYYMCKIYCNNSHSWLELQSVYIFWQYCMLDELLKRLSELFLIVFDNIPRSSFAFSGVVDFGTFRVDIYVVKCHRLCSDCTCCTFIDVHQSLPFSGPVSVFVIQFQLSSLSESKTMSALEQLKMHTVVVADTGDFESIGQYKPTDATTNPSLLLQASSVPKYASLLDSAVQYGKCRAENVKDRLTLAMDKLFVLFGVEILNIIPGRVSTEVDARLSFDRVGQLQRARRLISMYEEEGVPKERVLIKLASTWEGVQAASELERHDGIHCNMTLLFNFYQAVACADAGATLISPFVGRILDWHLQKHSGNAQYGMLDDPGVQNVTKIYNYYKCHNYSTQVMGASFRNVNQIKGLCGCDLLTISPTLLDQLAADREQLHVYLDPANARLASLPVVEVDECRFRWEMNEDAMACDKLADGIRRFAKDAVSLEDMLRRKMQ</sequence>
<dbReference type="CDD" id="cd00957">
    <property type="entry name" value="Transaldolase_TalAB"/>
    <property type="match status" value="1"/>
</dbReference>
<dbReference type="Gene3D" id="3.20.20.70">
    <property type="entry name" value="Aldolase class I"/>
    <property type="match status" value="1"/>
</dbReference>
<dbReference type="InParanoid" id="A0A0V1B5Y3"/>
<comment type="similarity">
    <text evidence="2">Belongs to the transaldolase family. Type 1 subfamily.</text>
</comment>
<dbReference type="HAMAP" id="MF_00492">
    <property type="entry name" value="Transaldolase_1"/>
    <property type="match status" value="1"/>
</dbReference>
<comment type="caution">
    <text evidence="9">The sequence shown here is derived from an EMBL/GenBank/DDBJ whole genome shotgun (WGS) entry which is preliminary data.</text>
</comment>
<comment type="function">
    <text evidence="8">Catalyzes the rate-limiting step of the non-oxidative phase in the pentose phosphate pathway. Catalyzes the reversible conversion of sedheptulose-7-phosphate and D-glyceraldehyde 3-phosphate into erythrose-4-phosphate and beta-D-fructose 6-phosphate.</text>
</comment>
<dbReference type="EC" id="2.2.1.2" evidence="3 8"/>
<dbReference type="PANTHER" id="PTHR10683:SF18">
    <property type="entry name" value="TRANSALDOLASE"/>
    <property type="match status" value="1"/>
</dbReference>
<dbReference type="InterPro" id="IPR004730">
    <property type="entry name" value="Transaldolase_1"/>
</dbReference>
<organism evidence="9 10">
    <name type="scientific">Trichinella spiralis</name>
    <name type="common">Trichina worm</name>
    <dbReference type="NCBI Taxonomy" id="6334"/>
    <lineage>
        <taxon>Eukaryota</taxon>
        <taxon>Metazoa</taxon>
        <taxon>Ecdysozoa</taxon>
        <taxon>Nematoda</taxon>
        <taxon>Enoplea</taxon>
        <taxon>Dorylaimia</taxon>
        <taxon>Trichinellida</taxon>
        <taxon>Trichinellidae</taxon>
        <taxon>Trichinella</taxon>
    </lineage>
</organism>
<proteinExistence type="inferred from homology"/>